<dbReference type="SUPFAM" id="SSF52540">
    <property type="entry name" value="P-loop containing nucleoside triphosphate hydrolases"/>
    <property type="match status" value="1"/>
</dbReference>
<gene>
    <name evidence="5" type="primary">comGA</name>
    <name evidence="5" type="ORF">OL234_00970</name>
</gene>
<evidence type="ECO:0000256" key="2">
    <source>
        <dbReference type="ARBA" id="ARBA00022741"/>
    </source>
</evidence>
<dbReference type="GO" id="GO:0005524">
    <property type="term" value="F:ATP binding"/>
    <property type="evidence" value="ECO:0007669"/>
    <property type="project" value="UniProtKB-KW"/>
</dbReference>
<evidence type="ECO:0000256" key="1">
    <source>
        <dbReference type="ARBA" id="ARBA00006611"/>
    </source>
</evidence>
<proteinExistence type="inferred from homology"/>
<organism evidence="5 6">
    <name type="scientific">Vagococcus intermedius</name>
    <dbReference type="NCBI Taxonomy" id="2991418"/>
    <lineage>
        <taxon>Bacteria</taxon>
        <taxon>Bacillati</taxon>
        <taxon>Bacillota</taxon>
        <taxon>Bacilli</taxon>
        <taxon>Lactobacillales</taxon>
        <taxon>Enterococcaceae</taxon>
        <taxon>Vagococcus</taxon>
    </lineage>
</organism>
<keyword evidence="3" id="KW-0067">ATP-binding</keyword>
<protein>
    <submittedName>
        <fullName evidence="5">Competence type IV pilus ATPase ComGA</fullName>
    </submittedName>
</protein>
<feature type="domain" description="Bacterial type II secretion system protein E" evidence="4">
    <location>
        <begin position="199"/>
        <end position="213"/>
    </location>
</feature>
<evidence type="ECO:0000313" key="5">
    <source>
        <dbReference type="EMBL" id="WEG74286.1"/>
    </source>
</evidence>
<dbReference type="AlphaFoldDB" id="A0AAF0CWU4"/>
<keyword evidence="2" id="KW-0547">Nucleotide-binding</keyword>
<accession>A0AAF0CWU4</accession>
<dbReference type="GO" id="GO:0016887">
    <property type="term" value="F:ATP hydrolysis activity"/>
    <property type="evidence" value="ECO:0007669"/>
    <property type="project" value="TreeGrafter"/>
</dbReference>
<dbReference type="EMBL" id="CP110232">
    <property type="protein sequence ID" value="WEG74286.1"/>
    <property type="molecule type" value="Genomic_DNA"/>
</dbReference>
<dbReference type="NCBIfam" id="NF041000">
    <property type="entry name" value="ATPase_ComGA"/>
    <property type="match status" value="1"/>
</dbReference>
<dbReference type="Proteomes" id="UP001179647">
    <property type="component" value="Chromosome"/>
</dbReference>
<dbReference type="InterPro" id="IPR047667">
    <property type="entry name" value="ATPase_ComGA"/>
</dbReference>
<evidence type="ECO:0000256" key="3">
    <source>
        <dbReference type="ARBA" id="ARBA00022840"/>
    </source>
</evidence>
<dbReference type="InterPro" id="IPR001482">
    <property type="entry name" value="T2SS/T4SS_dom"/>
</dbReference>
<dbReference type="PANTHER" id="PTHR30258:SF2">
    <property type="entry name" value="COMG OPERON PROTEIN 1"/>
    <property type="match status" value="1"/>
</dbReference>
<reference evidence="5" key="1">
    <citation type="submission" date="2022-10" db="EMBL/GenBank/DDBJ databases">
        <title>Vagococcus sp. isolated from poultry meat.</title>
        <authorList>
            <person name="Johansson P."/>
            <person name="Bjorkroth J."/>
        </authorList>
    </citation>
    <scope>NUCLEOTIDE SEQUENCE</scope>
    <source>
        <strain evidence="5">STAA11</strain>
    </source>
</reference>
<dbReference type="Gene3D" id="3.30.450.90">
    <property type="match status" value="1"/>
</dbReference>
<dbReference type="SMART" id="SM00382">
    <property type="entry name" value="AAA"/>
    <property type="match status" value="1"/>
</dbReference>
<keyword evidence="6" id="KW-1185">Reference proteome</keyword>
<dbReference type="PROSITE" id="PS00662">
    <property type="entry name" value="T2SP_E"/>
    <property type="match status" value="1"/>
</dbReference>
<dbReference type="InterPro" id="IPR027417">
    <property type="entry name" value="P-loop_NTPase"/>
</dbReference>
<dbReference type="KEGG" id="vie:OL234_00970"/>
<dbReference type="PANTHER" id="PTHR30258">
    <property type="entry name" value="TYPE II SECRETION SYSTEM PROTEIN GSPE-RELATED"/>
    <property type="match status" value="1"/>
</dbReference>
<name>A0AAF0CWU4_9ENTE</name>
<evidence type="ECO:0000259" key="4">
    <source>
        <dbReference type="PROSITE" id="PS00662"/>
    </source>
</evidence>
<dbReference type="GO" id="GO:0005886">
    <property type="term" value="C:plasma membrane"/>
    <property type="evidence" value="ECO:0007669"/>
    <property type="project" value="TreeGrafter"/>
</dbReference>
<dbReference type="CDD" id="cd01129">
    <property type="entry name" value="PulE-GspE-like"/>
    <property type="match status" value="1"/>
</dbReference>
<dbReference type="RefSeq" id="WP_275470085.1">
    <property type="nucleotide sequence ID" value="NZ_CP110232.1"/>
</dbReference>
<sequence length="333" mass="38434">MKEYGEYLLQVGFDRQASDVYIFPVAKGYEISYRFHQMKQVFSHLRQEQGEQLILYFKYLADMDVSEKRRIQVGASQVRQYQQGQAKVRVSSVGDYRNRESLVIRFLHDDQNHAYYYFFPKQLVQIKQELGRTGLFLFSGPTGSGKTTTMYRLAKKFIAEGQQVITIEDPVELSEGQFLQLQVNMKIQQSYEELVKLCLRHRPDILIVGEIRDKETARAVVRGALTGHTIFTTIHGMDKTGIIARLEELGVAKVDIEQCLAGVIYQKLLPLCKNESEEQATESSQHAILFDSIFYPQKSEEVAIPGYLTWRKQLVKAWLCGYISSETCRKEWG</sequence>
<evidence type="ECO:0000313" key="6">
    <source>
        <dbReference type="Proteomes" id="UP001179647"/>
    </source>
</evidence>
<dbReference type="InterPro" id="IPR003593">
    <property type="entry name" value="AAA+_ATPase"/>
</dbReference>
<dbReference type="Gene3D" id="3.40.50.300">
    <property type="entry name" value="P-loop containing nucleotide triphosphate hydrolases"/>
    <property type="match status" value="1"/>
</dbReference>
<dbReference type="Pfam" id="PF00437">
    <property type="entry name" value="T2SSE"/>
    <property type="match status" value="1"/>
</dbReference>
<comment type="similarity">
    <text evidence="1">Belongs to the GSP E family.</text>
</comment>